<dbReference type="EMBL" id="ABDF02000005">
    <property type="protein sequence ID" value="EHK23435.1"/>
    <property type="molecule type" value="Genomic_DNA"/>
</dbReference>
<dbReference type="GeneID" id="25787995"/>
<evidence type="ECO:0000313" key="1">
    <source>
        <dbReference type="EMBL" id="EHK23435.1"/>
    </source>
</evidence>
<dbReference type="OMA" id="CYYGAPY"/>
<dbReference type="InParanoid" id="G9MNH9"/>
<dbReference type="RefSeq" id="XP_013957662.1">
    <property type="nucleotide sequence ID" value="XM_014102187.1"/>
</dbReference>
<protein>
    <submittedName>
        <fullName evidence="1">Uncharacterized protein</fullName>
    </submittedName>
</protein>
<reference evidence="1 2" key="1">
    <citation type="journal article" date="2011" name="Genome Biol.">
        <title>Comparative genome sequence analysis underscores mycoparasitism as the ancestral life style of Trichoderma.</title>
        <authorList>
            <person name="Kubicek C.P."/>
            <person name="Herrera-Estrella A."/>
            <person name="Seidl-Seiboth V."/>
            <person name="Martinez D.A."/>
            <person name="Druzhinina I.S."/>
            <person name="Thon M."/>
            <person name="Zeilinger S."/>
            <person name="Casas-Flores S."/>
            <person name="Horwitz B.A."/>
            <person name="Mukherjee P.K."/>
            <person name="Mukherjee M."/>
            <person name="Kredics L."/>
            <person name="Alcaraz L.D."/>
            <person name="Aerts A."/>
            <person name="Antal Z."/>
            <person name="Atanasova L."/>
            <person name="Cervantes-Badillo M.G."/>
            <person name="Challacombe J."/>
            <person name="Chertkov O."/>
            <person name="McCluskey K."/>
            <person name="Coulpier F."/>
            <person name="Deshpande N."/>
            <person name="von Doehren H."/>
            <person name="Ebbole D.J."/>
            <person name="Esquivel-Naranjo E.U."/>
            <person name="Fekete E."/>
            <person name="Flipphi M."/>
            <person name="Glaser F."/>
            <person name="Gomez-Rodriguez E.Y."/>
            <person name="Gruber S."/>
            <person name="Han C."/>
            <person name="Henrissat B."/>
            <person name="Hermosa R."/>
            <person name="Hernandez-Onate M."/>
            <person name="Karaffa L."/>
            <person name="Kosti I."/>
            <person name="Le Crom S."/>
            <person name="Lindquist E."/>
            <person name="Lucas S."/>
            <person name="Luebeck M."/>
            <person name="Luebeck P.S."/>
            <person name="Margeot A."/>
            <person name="Metz B."/>
            <person name="Misra M."/>
            <person name="Nevalainen H."/>
            <person name="Omann M."/>
            <person name="Packer N."/>
            <person name="Perrone G."/>
            <person name="Uresti-Rivera E.E."/>
            <person name="Salamov A."/>
            <person name="Schmoll M."/>
            <person name="Seiboth B."/>
            <person name="Shapiro H."/>
            <person name="Sukno S."/>
            <person name="Tamayo-Ramos J.A."/>
            <person name="Tisch D."/>
            <person name="Wiest A."/>
            <person name="Wilkinson H.H."/>
            <person name="Zhang M."/>
            <person name="Coutinho P.M."/>
            <person name="Kenerley C.M."/>
            <person name="Monte E."/>
            <person name="Baker S.E."/>
            <person name="Grigoriev I.V."/>
        </authorList>
    </citation>
    <scope>NUCLEOTIDE SEQUENCE [LARGE SCALE GENOMIC DNA]</scope>
    <source>
        <strain evidence="2">Gv29-8 / FGSC 10586</strain>
    </source>
</reference>
<proteinExistence type="predicted"/>
<evidence type="ECO:0000313" key="2">
    <source>
        <dbReference type="Proteomes" id="UP000007115"/>
    </source>
</evidence>
<comment type="caution">
    <text evidence="1">The sequence shown here is derived from an EMBL/GenBank/DDBJ whole genome shotgun (WGS) entry which is preliminary data.</text>
</comment>
<dbReference type="AlphaFoldDB" id="G9MNH9"/>
<dbReference type="eggNOG" id="ENOG502S47S">
    <property type="taxonomic scope" value="Eukaryota"/>
</dbReference>
<gene>
    <name evidence="1" type="ORF">TRIVIDRAFT_147376</name>
</gene>
<sequence>MNRTSRELSAESICGELGVMSFNASELPDHVSPDNIRLCAKHPHAYASKHGPASNASMPLVHHLGERSCYFAAPYGCSRGGCWKVCDEETGKWCWAAENSGYGHWRYCTTYADCGTDKTDYGCGHLCGPQCGCGC</sequence>
<dbReference type="VEuPathDB" id="FungiDB:TRIVIDRAFT_147376"/>
<dbReference type="HOGENOM" id="CLU_113390_0_0_1"/>
<name>G9MNH9_HYPVG</name>
<dbReference type="OrthoDB" id="4897452at2759"/>
<dbReference type="Proteomes" id="UP000007115">
    <property type="component" value="Unassembled WGS sequence"/>
</dbReference>
<accession>G9MNH9</accession>
<organism evidence="1 2">
    <name type="scientific">Hypocrea virens (strain Gv29-8 / FGSC 10586)</name>
    <name type="common">Gliocladium virens</name>
    <name type="synonym">Trichoderma virens</name>
    <dbReference type="NCBI Taxonomy" id="413071"/>
    <lineage>
        <taxon>Eukaryota</taxon>
        <taxon>Fungi</taxon>
        <taxon>Dikarya</taxon>
        <taxon>Ascomycota</taxon>
        <taxon>Pezizomycotina</taxon>
        <taxon>Sordariomycetes</taxon>
        <taxon>Hypocreomycetidae</taxon>
        <taxon>Hypocreales</taxon>
        <taxon>Hypocreaceae</taxon>
        <taxon>Trichoderma</taxon>
    </lineage>
</organism>
<keyword evidence="2" id="KW-1185">Reference proteome</keyword>